<dbReference type="GO" id="GO:0050127">
    <property type="term" value="F:N-carbamoylsarcosine amidase activity"/>
    <property type="evidence" value="ECO:0007669"/>
    <property type="project" value="UniProtKB-EC"/>
</dbReference>
<dbReference type="STRING" id="565045.NOR51B_2932"/>
<dbReference type="InterPro" id="IPR050272">
    <property type="entry name" value="Isochorismatase-like_hydrls"/>
</dbReference>
<sequence>MLATHNRIGEDLMAEQRNDNYQGVWDGRLGFGNKTALIVIDLLQGYTTEGAPLYAPGVVECVSEMHELLAAARKAQMMIIHTQVRYNPHTFVDGGVWTKKAPVLKSLVEGDPSTKFCEGMEPLPEELLITKNYASAFFGTSLSSTLTAAGVDTLLITGCTTSGCIRATAVDACQYGFRPLCVRECCGDRHPDPHEANLFDINAKYGDVISKQEALDYCSSL</sequence>
<dbReference type="Pfam" id="PF00857">
    <property type="entry name" value="Isochorismatase"/>
    <property type="match status" value="1"/>
</dbReference>
<evidence type="ECO:0000313" key="3">
    <source>
        <dbReference type="EMBL" id="EED36979.1"/>
    </source>
</evidence>
<dbReference type="AlphaFoldDB" id="B8KWS4"/>
<evidence type="ECO:0000256" key="1">
    <source>
        <dbReference type="ARBA" id="ARBA00022801"/>
    </source>
</evidence>
<name>B8KWS4_9GAMM</name>
<organism evidence="3 4">
    <name type="scientific">Luminiphilus syltensis NOR5-1B</name>
    <dbReference type="NCBI Taxonomy" id="565045"/>
    <lineage>
        <taxon>Bacteria</taxon>
        <taxon>Pseudomonadati</taxon>
        <taxon>Pseudomonadota</taxon>
        <taxon>Gammaproteobacteria</taxon>
        <taxon>Cellvibrionales</taxon>
        <taxon>Halieaceae</taxon>
        <taxon>Luminiphilus</taxon>
    </lineage>
</organism>
<dbReference type="HOGENOM" id="CLU_068979_7_1_6"/>
<dbReference type="Proteomes" id="UP000004699">
    <property type="component" value="Unassembled WGS sequence"/>
</dbReference>
<evidence type="ECO:0000313" key="4">
    <source>
        <dbReference type="Proteomes" id="UP000004699"/>
    </source>
</evidence>
<gene>
    <name evidence="3" type="ORF">NOR51B_2932</name>
</gene>
<evidence type="ECO:0000259" key="2">
    <source>
        <dbReference type="Pfam" id="PF00857"/>
    </source>
</evidence>
<dbReference type="Gene3D" id="3.40.50.850">
    <property type="entry name" value="Isochorismatase-like"/>
    <property type="match status" value="1"/>
</dbReference>
<dbReference type="PANTHER" id="PTHR43540">
    <property type="entry name" value="PEROXYUREIDOACRYLATE/UREIDOACRYLATE AMIDOHYDROLASE-RELATED"/>
    <property type="match status" value="1"/>
</dbReference>
<reference evidence="4" key="1">
    <citation type="journal article" date="2013" name="BMC Microbiol.">
        <title>Taxonomy and evolution of bacteriochlorophyll a-containing members of the OM60/NOR5 clade of marine gammaproteobacteria: description of Luminiphilus syltensis gen. nov., sp. nov., reclassification of Haliea rubra as Pseudohaliea rubra gen. nov., comb. nov., and emendation of Chromatocurvus halotolerans.</title>
        <authorList>
            <person name="Spring S."/>
            <person name="Riedel T."/>
            <person name="Sproer C."/>
            <person name="Yan S."/>
            <person name="Harder J."/>
            <person name="Fuchs B.M."/>
        </authorList>
    </citation>
    <scope>NUCLEOTIDE SEQUENCE [LARGE SCALE GENOMIC DNA]</scope>
    <source>
        <strain evidence="4">NOR51-B</strain>
    </source>
</reference>
<protein>
    <submittedName>
        <fullName evidence="3">N-carbamoylsarcosine amidase</fullName>
        <ecNumber evidence="3">3.5.1.59</ecNumber>
    </submittedName>
</protein>
<keyword evidence="4" id="KW-1185">Reference proteome</keyword>
<dbReference type="InterPro" id="IPR000868">
    <property type="entry name" value="Isochorismatase-like_dom"/>
</dbReference>
<dbReference type="PANTHER" id="PTHR43540:SF1">
    <property type="entry name" value="ISOCHORISMATASE HYDROLASE"/>
    <property type="match status" value="1"/>
</dbReference>
<dbReference type="CDD" id="cd01015">
    <property type="entry name" value="CSHase"/>
    <property type="match status" value="1"/>
</dbReference>
<accession>B8KWS4</accession>
<dbReference type="EMBL" id="DS999411">
    <property type="protein sequence ID" value="EED36979.1"/>
    <property type="molecule type" value="Genomic_DNA"/>
</dbReference>
<keyword evidence="1 3" id="KW-0378">Hydrolase</keyword>
<dbReference type="InterPro" id="IPR036380">
    <property type="entry name" value="Isochorismatase-like_sf"/>
</dbReference>
<dbReference type="EC" id="3.5.1.59" evidence="3"/>
<proteinExistence type="predicted"/>
<dbReference type="RefSeq" id="WP_009021720.1">
    <property type="nucleotide sequence ID" value="NZ_DS999411.1"/>
</dbReference>
<dbReference type="eggNOG" id="COG1335">
    <property type="taxonomic scope" value="Bacteria"/>
</dbReference>
<feature type="domain" description="Isochorismatase-like" evidence="2">
    <location>
        <begin position="35"/>
        <end position="212"/>
    </location>
</feature>
<dbReference type="SUPFAM" id="SSF52499">
    <property type="entry name" value="Isochorismatase-like hydrolases"/>
    <property type="match status" value="1"/>
</dbReference>